<gene>
    <name evidence="1" type="ORF">chiPu_0025976</name>
</gene>
<dbReference type="EMBL" id="BEZZ01069832">
    <property type="protein sequence ID" value="GCC41839.1"/>
    <property type="molecule type" value="Genomic_DNA"/>
</dbReference>
<dbReference type="OrthoDB" id="270970at2759"/>
<sequence length="115" mass="12984">MGHWGTSGLLQHPAFSDASGKIRLSRKDFYPLRGWQWDGKWTIDPERCLLFDADAGHNEFTDEVYENETHLAGGEWSPALEQWTDKVGVSLLLRNLTEMYAGVKHGTGKHLVVDS</sequence>
<dbReference type="Proteomes" id="UP000287033">
    <property type="component" value="Unassembled WGS sequence"/>
</dbReference>
<comment type="caution">
    <text evidence="1">The sequence shown here is derived from an EMBL/GenBank/DDBJ whole genome shotgun (WGS) entry which is preliminary data.</text>
</comment>
<evidence type="ECO:0000313" key="2">
    <source>
        <dbReference type="Proteomes" id="UP000287033"/>
    </source>
</evidence>
<keyword evidence="2" id="KW-1185">Reference proteome</keyword>
<dbReference type="AlphaFoldDB" id="A0A401TGS2"/>
<name>A0A401TGS2_CHIPU</name>
<reference evidence="1 2" key="1">
    <citation type="journal article" date="2018" name="Nat. Ecol. Evol.">
        <title>Shark genomes provide insights into elasmobranch evolution and the origin of vertebrates.</title>
        <authorList>
            <person name="Hara Y"/>
            <person name="Yamaguchi K"/>
            <person name="Onimaru K"/>
            <person name="Kadota M"/>
            <person name="Koyanagi M"/>
            <person name="Keeley SD"/>
            <person name="Tatsumi K"/>
            <person name="Tanaka K"/>
            <person name="Motone F"/>
            <person name="Kageyama Y"/>
            <person name="Nozu R"/>
            <person name="Adachi N"/>
            <person name="Nishimura O"/>
            <person name="Nakagawa R"/>
            <person name="Tanegashima C"/>
            <person name="Kiyatake I"/>
            <person name="Matsumoto R"/>
            <person name="Murakumo K"/>
            <person name="Nishida K"/>
            <person name="Terakita A"/>
            <person name="Kuratani S"/>
            <person name="Sato K"/>
            <person name="Hyodo S Kuraku.S."/>
        </authorList>
    </citation>
    <scope>NUCLEOTIDE SEQUENCE [LARGE SCALE GENOMIC DNA]</scope>
</reference>
<accession>A0A401TGS2</accession>
<dbReference type="STRING" id="137246.A0A401TGS2"/>
<evidence type="ECO:0000313" key="1">
    <source>
        <dbReference type="EMBL" id="GCC41839.1"/>
    </source>
</evidence>
<proteinExistence type="predicted"/>
<protein>
    <submittedName>
        <fullName evidence="1">Uncharacterized protein</fullName>
    </submittedName>
</protein>
<organism evidence="1 2">
    <name type="scientific">Chiloscyllium punctatum</name>
    <name type="common">Brownbanded bambooshark</name>
    <name type="synonym">Hemiscyllium punctatum</name>
    <dbReference type="NCBI Taxonomy" id="137246"/>
    <lineage>
        <taxon>Eukaryota</taxon>
        <taxon>Metazoa</taxon>
        <taxon>Chordata</taxon>
        <taxon>Craniata</taxon>
        <taxon>Vertebrata</taxon>
        <taxon>Chondrichthyes</taxon>
        <taxon>Elasmobranchii</taxon>
        <taxon>Galeomorphii</taxon>
        <taxon>Galeoidea</taxon>
        <taxon>Orectolobiformes</taxon>
        <taxon>Hemiscylliidae</taxon>
        <taxon>Chiloscyllium</taxon>
    </lineage>
</organism>